<keyword evidence="2" id="KW-1185">Reference proteome</keyword>
<dbReference type="Proteomes" id="UP001162131">
    <property type="component" value="Unassembled WGS sequence"/>
</dbReference>
<accession>A0AAU9KIP4</accession>
<organism evidence="1 2">
    <name type="scientific">Blepharisma stoltei</name>
    <dbReference type="NCBI Taxonomy" id="1481888"/>
    <lineage>
        <taxon>Eukaryota</taxon>
        <taxon>Sar</taxon>
        <taxon>Alveolata</taxon>
        <taxon>Ciliophora</taxon>
        <taxon>Postciliodesmatophora</taxon>
        <taxon>Heterotrichea</taxon>
        <taxon>Heterotrichida</taxon>
        <taxon>Blepharismidae</taxon>
        <taxon>Blepharisma</taxon>
    </lineage>
</organism>
<evidence type="ECO:0000313" key="2">
    <source>
        <dbReference type="Proteomes" id="UP001162131"/>
    </source>
</evidence>
<comment type="caution">
    <text evidence="1">The sequence shown here is derived from an EMBL/GenBank/DDBJ whole genome shotgun (WGS) entry which is preliminary data.</text>
</comment>
<sequence>MDPDSAKRVPVLIERLLKQELPAEVIPRYQPYFLRLLASRINPTVVEDESQILNSILRRISPQNTAKLQDLYIRLTKSRGLSRRWAILYVLSKLFDDNSVAIPGSSLELLAPRPPEAPKIKEKIPIIPKKGTTLILSLKMLYFQNPITHWKFS</sequence>
<dbReference type="AlphaFoldDB" id="A0AAU9KIP4"/>
<reference evidence="1" key="1">
    <citation type="submission" date="2021-09" db="EMBL/GenBank/DDBJ databases">
        <authorList>
            <consortium name="AG Swart"/>
            <person name="Singh M."/>
            <person name="Singh A."/>
            <person name="Seah K."/>
            <person name="Emmerich C."/>
        </authorList>
    </citation>
    <scope>NUCLEOTIDE SEQUENCE</scope>
    <source>
        <strain evidence="1">ATCC30299</strain>
    </source>
</reference>
<evidence type="ECO:0000313" key="1">
    <source>
        <dbReference type="EMBL" id="CAG9335600.1"/>
    </source>
</evidence>
<dbReference type="EMBL" id="CAJZBQ010000062">
    <property type="protein sequence ID" value="CAG9335600.1"/>
    <property type="molecule type" value="Genomic_DNA"/>
</dbReference>
<proteinExistence type="predicted"/>
<protein>
    <submittedName>
        <fullName evidence="1">Uncharacterized protein</fullName>
    </submittedName>
</protein>
<name>A0AAU9KIP4_9CILI</name>
<gene>
    <name evidence="1" type="ORF">BSTOLATCC_MIC64065</name>
</gene>